<dbReference type="AlphaFoldDB" id="A0A2P2R186"/>
<name>A0A2P2R186_RHIMU</name>
<evidence type="ECO:0000313" key="1">
    <source>
        <dbReference type="EMBL" id="MBX73019.1"/>
    </source>
</evidence>
<sequence length="17" mass="1809">MPLITLSISAVLFCTSI</sequence>
<accession>A0A2P2R186</accession>
<organism evidence="1">
    <name type="scientific">Rhizophora mucronata</name>
    <name type="common">Asiatic mangrove</name>
    <dbReference type="NCBI Taxonomy" id="61149"/>
    <lineage>
        <taxon>Eukaryota</taxon>
        <taxon>Viridiplantae</taxon>
        <taxon>Streptophyta</taxon>
        <taxon>Embryophyta</taxon>
        <taxon>Tracheophyta</taxon>
        <taxon>Spermatophyta</taxon>
        <taxon>Magnoliopsida</taxon>
        <taxon>eudicotyledons</taxon>
        <taxon>Gunneridae</taxon>
        <taxon>Pentapetalae</taxon>
        <taxon>rosids</taxon>
        <taxon>fabids</taxon>
        <taxon>Malpighiales</taxon>
        <taxon>Rhizophoraceae</taxon>
        <taxon>Rhizophora</taxon>
    </lineage>
</organism>
<proteinExistence type="predicted"/>
<dbReference type="EMBL" id="GGEC01092535">
    <property type="protein sequence ID" value="MBX73019.1"/>
    <property type="molecule type" value="Transcribed_RNA"/>
</dbReference>
<protein>
    <submittedName>
        <fullName evidence="1">Uncharacterized protein</fullName>
    </submittedName>
</protein>
<reference evidence="1" key="1">
    <citation type="submission" date="2018-02" db="EMBL/GenBank/DDBJ databases">
        <title>Rhizophora mucronata_Transcriptome.</title>
        <authorList>
            <person name="Meera S.P."/>
            <person name="Sreeshan A."/>
            <person name="Augustine A."/>
        </authorList>
    </citation>
    <scope>NUCLEOTIDE SEQUENCE</scope>
    <source>
        <tissue evidence="1">Leaf</tissue>
    </source>
</reference>